<protein>
    <submittedName>
        <fullName evidence="2">Uncharacterized protein</fullName>
    </submittedName>
</protein>
<proteinExistence type="predicted"/>
<feature type="compositionally biased region" description="Polar residues" evidence="1">
    <location>
        <begin position="1"/>
        <end position="12"/>
    </location>
</feature>
<evidence type="ECO:0000256" key="1">
    <source>
        <dbReference type="SAM" id="MobiDB-lite"/>
    </source>
</evidence>
<dbReference type="AlphaFoldDB" id="A0A9C7QHK9"/>
<reference evidence="2" key="2">
    <citation type="submission" date="2022-05" db="EMBL/GenBank/DDBJ databases">
        <authorList>
            <consortium name="NCBI Pathogen Detection Project"/>
        </authorList>
    </citation>
    <scope>NUCLEOTIDE SEQUENCE</scope>
    <source>
        <strain evidence="2">CAV1698</strain>
    </source>
</reference>
<evidence type="ECO:0000313" key="2">
    <source>
        <dbReference type="EMBL" id="HCD1254008.1"/>
    </source>
</evidence>
<organism evidence="2 3">
    <name type="scientific">Citrobacter amalonaticus</name>
    <dbReference type="NCBI Taxonomy" id="35703"/>
    <lineage>
        <taxon>Bacteria</taxon>
        <taxon>Pseudomonadati</taxon>
        <taxon>Pseudomonadota</taxon>
        <taxon>Gammaproteobacteria</taxon>
        <taxon>Enterobacterales</taxon>
        <taxon>Enterobacteriaceae</taxon>
        <taxon>Citrobacter</taxon>
    </lineage>
</organism>
<gene>
    <name evidence="2" type="ORF">JD854_RS02875</name>
</gene>
<sequence length="55" mass="6224">MGITSAGMQSRDANCGGHTHTRTVRQIQQNTTVHYLLSPPWSLQQERTNKPKLTF</sequence>
<reference evidence="2" key="1">
    <citation type="journal article" date="2018" name="Genome Biol.">
        <title>SKESA: strategic k-mer extension for scrupulous assemblies.</title>
        <authorList>
            <person name="Souvorov A."/>
            <person name="Agarwala R."/>
            <person name="Lipman D.J."/>
        </authorList>
    </citation>
    <scope>NUCLEOTIDE SEQUENCE</scope>
    <source>
        <strain evidence="2">CAV1698</strain>
    </source>
</reference>
<dbReference type="Proteomes" id="UP000862426">
    <property type="component" value="Unassembled WGS sequence"/>
</dbReference>
<dbReference type="InterPro" id="IPR020102">
    <property type="entry name" value="YqgC-like"/>
</dbReference>
<dbReference type="EMBL" id="DACYAJ020000002">
    <property type="protein sequence ID" value="HCD1254008.1"/>
    <property type="molecule type" value="Genomic_DNA"/>
</dbReference>
<feature type="region of interest" description="Disordered" evidence="1">
    <location>
        <begin position="1"/>
        <end position="22"/>
    </location>
</feature>
<dbReference type="Pfam" id="PF17430">
    <property type="entry name" value="YqgC"/>
    <property type="match status" value="1"/>
</dbReference>
<name>A0A9C7QHK9_CITAM</name>
<evidence type="ECO:0000313" key="3">
    <source>
        <dbReference type="Proteomes" id="UP000862426"/>
    </source>
</evidence>
<comment type="caution">
    <text evidence="2">The sequence shown here is derived from an EMBL/GenBank/DDBJ whole genome shotgun (WGS) entry which is preliminary data.</text>
</comment>
<accession>A0A9C7QHK9</accession>